<dbReference type="GO" id="GO:0005737">
    <property type="term" value="C:cytoplasm"/>
    <property type="evidence" value="ECO:0007669"/>
    <property type="project" value="UniProtKB-ARBA"/>
</dbReference>
<dbReference type="SUPFAM" id="SSF55920">
    <property type="entry name" value="Creatinase/aminopeptidase"/>
    <property type="match status" value="1"/>
</dbReference>
<dbReference type="InterPro" id="IPR050422">
    <property type="entry name" value="X-Pro_aminopeptidase_P"/>
</dbReference>
<name>A0A1B0G565_GLOMM</name>
<keyword evidence="4" id="KW-0812">Transmembrane</keyword>
<dbReference type="PhylomeDB" id="A0A1B0G565"/>
<evidence type="ECO:0000256" key="3">
    <source>
        <dbReference type="ARBA" id="ARBA00022801"/>
    </source>
</evidence>
<evidence type="ECO:0000259" key="8">
    <source>
        <dbReference type="Pfam" id="PF16188"/>
    </source>
</evidence>
<dbReference type="Pfam" id="PF00557">
    <property type="entry name" value="Peptidase_M24"/>
    <property type="match status" value="1"/>
</dbReference>
<dbReference type="AlphaFoldDB" id="A0A1B0G565"/>
<protein>
    <submittedName>
        <fullName evidence="9">Uncharacterized protein</fullName>
    </submittedName>
</protein>
<keyword evidence="4" id="KW-1133">Transmembrane helix</keyword>
<dbReference type="EnsemblMetazoa" id="GMOY008461-RA">
    <property type="protein sequence ID" value="GMOY008461-PA"/>
    <property type="gene ID" value="GMOY008461"/>
</dbReference>
<reference evidence="9" key="1">
    <citation type="submission" date="2020-05" db="UniProtKB">
        <authorList>
            <consortium name="EnsemblMetazoa"/>
        </authorList>
    </citation>
    <scope>IDENTIFICATION</scope>
    <source>
        <strain evidence="9">Yale</strain>
    </source>
</reference>
<dbReference type="FunFam" id="3.90.230.10:FF:000009">
    <property type="entry name" value="xaa-Pro aminopeptidase 2"/>
    <property type="match status" value="1"/>
</dbReference>
<proteinExistence type="inferred from homology"/>
<dbReference type="VEuPathDB" id="VectorBase:GMOY008461"/>
<feature type="transmembrane region" description="Helical" evidence="4">
    <location>
        <begin position="686"/>
        <end position="709"/>
    </location>
</feature>
<keyword evidence="10" id="KW-1185">Reference proteome</keyword>
<dbReference type="Gene3D" id="3.90.230.10">
    <property type="entry name" value="Creatinase/methionine aminopeptidase superfamily"/>
    <property type="match status" value="1"/>
</dbReference>
<evidence type="ECO:0000313" key="10">
    <source>
        <dbReference type="Proteomes" id="UP000092444"/>
    </source>
</evidence>
<dbReference type="PANTHER" id="PTHR43763:SF6">
    <property type="entry name" value="XAA-PRO AMINOPEPTIDASE 1"/>
    <property type="match status" value="1"/>
</dbReference>
<feature type="domain" description="Creatinase N-terminal" evidence="7">
    <location>
        <begin position="95"/>
        <end position="193"/>
    </location>
</feature>
<keyword evidence="3" id="KW-0378">Hydrolase</keyword>
<dbReference type="SUPFAM" id="SSF53092">
    <property type="entry name" value="Creatinase/prolidase N-terminal domain"/>
    <property type="match status" value="1"/>
</dbReference>
<keyword evidence="4" id="KW-0472">Membrane</keyword>
<keyword evidence="5" id="KW-0732">Signal</keyword>
<dbReference type="InterPro" id="IPR029149">
    <property type="entry name" value="Creatin/AminoP/Spt16_N"/>
</dbReference>
<dbReference type="Pfam" id="PF16188">
    <property type="entry name" value="Peptidase_M24_C"/>
    <property type="match status" value="1"/>
</dbReference>
<comment type="similarity">
    <text evidence="1">Belongs to the peptidase M24B family.</text>
</comment>
<evidence type="ECO:0000256" key="4">
    <source>
        <dbReference type="SAM" id="Phobius"/>
    </source>
</evidence>
<evidence type="ECO:0000256" key="1">
    <source>
        <dbReference type="ARBA" id="ARBA00008766"/>
    </source>
</evidence>
<dbReference type="GO" id="GO:0046872">
    <property type="term" value="F:metal ion binding"/>
    <property type="evidence" value="ECO:0007669"/>
    <property type="project" value="UniProtKB-KW"/>
</dbReference>
<dbReference type="Proteomes" id="UP000092444">
    <property type="component" value="Unassembled WGS sequence"/>
</dbReference>
<dbReference type="InterPro" id="IPR000587">
    <property type="entry name" value="Creatinase_N"/>
</dbReference>
<dbReference type="Pfam" id="PF16189">
    <property type="entry name" value="Creatinase_N_2"/>
    <property type="match status" value="1"/>
</dbReference>
<dbReference type="GO" id="GO:0004177">
    <property type="term" value="F:aminopeptidase activity"/>
    <property type="evidence" value="ECO:0007669"/>
    <property type="project" value="UniProtKB-ARBA"/>
</dbReference>
<evidence type="ECO:0000313" key="9">
    <source>
        <dbReference type="EnsemblMetazoa" id="GMOY008461-PA"/>
    </source>
</evidence>
<dbReference type="Gene3D" id="3.40.350.10">
    <property type="entry name" value="Creatinase/prolidase N-terminal domain"/>
    <property type="match status" value="2"/>
</dbReference>
<accession>A0A1B0G565</accession>
<dbReference type="InterPro" id="IPR000994">
    <property type="entry name" value="Pept_M24"/>
</dbReference>
<evidence type="ECO:0000256" key="5">
    <source>
        <dbReference type="SAM" id="SignalP"/>
    </source>
</evidence>
<dbReference type="PANTHER" id="PTHR43763">
    <property type="entry name" value="XAA-PRO AMINOPEPTIDASE 1"/>
    <property type="match status" value="1"/>
</dbReference>
<sequence>MKSVQWFHWFVILTLCVLPSSIAKINEFRGHTREICKYRKGKLVLIGHIPFSEHRRRLFAVREQMQIHASLEGPEIHAYILPSYDEHLNHEVAASDQRLQYLTGFTGTKAFAAITQKGAALWVESRYLQQADGELDCDWELFRVNDSITIADWLDDQLHPDKRVGADPHLVPHYLWMKWENQLKDKFLALTKINNNLIDLIWGEERPETLNITIQVWERSYAGEKWEDKILELRQKLYYHKCDAMIVTSLTEIAYLLNVRGRDIPYTPVVKSYLIVSHQDIFFYVDRLKMTLGLNWHLRTDCFNEMCVKIKEYHQVWSDMRTYSQIWKRVLVPARCVQEPGASEAIFSAFPLKIIYEHISPVILMRAQKNSVEQDGMRTAHVRDGAAICEAISNLEMRFFTEQWTEEKIKFEVERSRLSQNHAKGLSMRTVVAYGEHSSYPYYISSNVTDVEVTDQSFLVIESGGQYYEGTTDVSRTFLFGQPTPEMKQSYTMVLAGILRLAHLKFPSNLRLSEVDALVRSPIWESMSDYPQATGHGIGSYNAVEEPPISVAYGQESHFHFKEGYFFSSESGYYKPGEYGVRLKNVLEVKDTQRGHPSGATFLAFHDVTLVPYEPKLIDGTLLSALEKRWLNEYNAKIRELVGDELKRQGNMQAFYWMMNKTRHIREYLPEEEYRAATGTGNRSRAFLTIIVPAILLGLTVFGSFLRWLL</sequence>
<dbReference type="STRING" id="37546.A0A1B0G565"/>
<keyword evidence="2" id="KW-0479">Metal-binding</keyword>
<feature type="domain" description="Peptidase M24" evidence="6">
    <location>
        <begin position="376"/>
        <end position="590"/>
    </location>
</feature>
<organism evidence="9 10">
    <name type="scientific">Glossina morsitans morsitans</name>
    <name type="common">Savannah tsetse fly</name>
    <dbReference type="NCBI Taxonomy" id="37546"/>
    <lineage>
        <taxon>Eukaryota</taxon>
        <taxon>Metazoa</taxon>
        <taxon>Ecdysozoa</taxon>
        <taxon>Arthropoda</taxon>
        <taxon>Hexapoda</taxon>
        <taxon>Insecta</taxon>
        <taxon>Pterygota</taxon>
        <taxon>Neoptera</taxon>
        <taxon>Endopterygota</taxon>
        <taxon>Diptera</taxon>
        <taxon>Brachycera</taxon>
        <taxon>Muscomorpha</taxon>
        <taxon>Hippoboscoidea</taxon>
        <taxon>Glossinidae</taxon>
        <taxon>Glossina</taxon>
    </lineage>
</organism>
<dbReference type="Pfam" id="PF01321">
    <property type="entry name" value="Creatinase_N"/>
    <property type="match status" value="1"/>
</dbReference>
<evidence type="ECO:0000256" key="2">
    <source>
        <dbReference type="ARBA" id="ARBA00022723"/>
    </source>
</evidence>
<feature type="domain" description="Peptidase M24 C-terminal" evidence="8">
    <location>
        <begin position="602"/>
        <end position="665"/>
    </location>
</feature>
<feature type="signal peptide" evidence="5">
    <location>
        <begin position="1"/>
        <end position="23"/>
    </location>
</feature>
<evidence type="ECO:0000259" key="7">
    <source>
        <dbReference type="Pfam" id="PF01321"/>
    </source>
</evidence>
<dbReference type="InterPro" id="IPR032416">
    <property type="entry name" value="Peptidase_M24_C"/>
</dbReference>
<evidence type="ECO:0000259" key="6">
    <source>
        <dbReference type="Pfam" id="PF00557"/>
    </source>
</evidence>
<dbReference type="FunFam" id="3.40.350.10:FF:000016">
    <property type="entry name" value="Xaa-Pro aminopeptidase"/>
    <property type="match status" value="1"/>
</dbReference>
<dbReference type="EMBL" id="CCAG010016580">
    <property type="status" value="NOT_ANNOTATED_CDS"/>
    <property type="molecule type" value="Genomic_DNA"/>
</dbReference>
<feature type="chain" id="PRO_5008407909" evidence="5">
    <location>
        <begin position="24"/>
        <end position="710"/>
    </location>
</feature>
<dbReference type="InterPro" id="IPR036005">
    <property type="entry name" value="Creatinase/aminopeptidase-like"/>
</dbReference>